<keyword evidence="8 10" id="KW-0717">Septation</keyword>
<dbReference type="InterPro" id="IPR019987">
    <property type="entry name" value="GTP-bd_ribosome_bio_YsxC"/>
</dbReference>
<dbReference type="PROSITE" id="PS51706">
    <property type="entry name" value="G_ENGB"/>
    <property type="match status" value="1"/>
</dbReference>
<keyword evidence="9 10" id="KW-0131">Cell cycle</keyword>
<evidence type="ECO:0000256" key="3">
    <source>
        <dbReference type="ARBA" id="ARBA00022618"/>
    </source>
</evidence>
<evidence type="ECO:0000313" key="12">
    <source>
        <dbReference type="EMBL" id="MBF1129981.1"/>
    </source>
</evidence>
<evidence type="ECO:0000256" key="2">
    <source>
        <dbReference type="ARBA" id="ARBA00009638"/>
    </source>
</evidence>
<keyword evidence="6" id="KW-0460">Magnesium</keyword>
<organism evidence="12 13">
    <name type="scientific">Dialister invisus</name>
    <dbReference type="NCBI Taxonomy" id="218538"/>
    <lineage>
        <taxon>Bacteria</taxon>
        <taxon>Bacillati</taxon>
        <taxon>Bacillota</taxon>
        <taxon>Negativicutes</taxon>
        <taxon>Veillonellales</taxon>
        <taxon>Veillonellaceae</taxon>
        <taxon>Dialister</taxon>
    </lineage>
</organism>
<evidence type="ECO:0000256" key="9">
    <source>
        <dbReference type="ARBA" id="ARBA00023306"/>
    </source>
</evidence>
<comment type="caution">
    <text evidence="12">The sequence shown here is derived from an EMBL/GenBank/DDBJ whole genome shotgun (WGS) entry which is preliminary data.</text>
</comment>
<keyword evidence="4" id="KW-0479">Metal-binding</keyword>
<protein>
    <recommendedName>
        <fullName evidence="10">Probable GTP-binding protein EngB</fullName>
    </recommendedName>
</protein>
<dbReference type="GO" id="GO:0000917">
    <property type="term" value="P:division septum assembly"/>
    <property type="evidence" value="ECO:0007669"/>
    <property type="project" value="UniProtKB-KW"/>
</dbReference>
<evidence type="ECO:0000256" key="8">
    <source>
        <dbReference type="ARBA" id="ARBA00023210"/>
    </source>
</evidence>
<dbReference type="SUPFAM" id="SSF52540">
    <property type="entry name" value="P-loop containing nucleoside triphosphate hydrolases"/>
    <property type="match status" value="1"/>
</dbReference>
<accession>A0A930B9H9</accession>
<evidence type="ECO:0000259" key="11">
    <source>
        <dbReference type="PROSITE" id="PS51706"/>
    </source>
</evidence>
<comment type="similarity">
    <text evidence="2 10">Belongs to the TRAFAC class TrmE-Era-EngA-EngB-Septin-like GTPase superfamily. EngB GTPase family.</text>
</comment>
<dbReference type="Gene3D" id="3.40.50.300">
    <property type="entry name" value="P-loop containing nucleotide triphosphate hydrolases"/>
    <property type="match status" value="1"/>
</dbReference>
<dbReference type="GO" id="GO:0046872">
    <property type="term" value="F:metal ion binding"/>
    <property type="evidence" value="ECO:0007669"/>
    <property type="project" value="UniProtKB-KW"/>
</dbReference>
<dbReference type="NCBIfam" id="TIGR03598">
    <property type="entry name" value="GTPase_YsxC"/>
    <property type="match status" value="1"/>
</dbReference>
<evidence type="ECO:0000256" key="4">
    <source>
        <dbReference type="ARBA" id="ARBA00022723"/>
    </source>
</evidence>
<dbReference type="Pfam" id="PF01926">
    <property type="entry name" value="MMR_HSR1"/>
    <property type="match status" value="1"/>
</dbReference>
<keyword evidence="3 10" id="KW-0132">Cell division</keyword>
<dbReference type="InterPro" id="IPR027417">
    <property type="entry name" value="P-loop_NTPase"/>
</dbReference>
<evidence type="ECO:0000256" key="10">
    <source>
        <dbReference type="HAMAP-Rule" id="MF_00321"/>
    </source>
</evidence>
<evidence type="ECO:0000256" key="5">
    <source>
        <dbReference type="ARBA" id="ARBA00022741"/>
    </source>
</evidence>
<dbReference type="HAMAP" id="MF_00321">
    <property type="entry name" value="GTPase_EngB"/>
    <property type="match status" value="1"/>
</dbReference>
<evidence type="ECO:0000256" key="1">
    <source>
        <dbReference type="ARBA" id="ARBA00001946"/>
    </source>
</evidence>
<evidence type="ECO:0000313" key="13">
    <source>
        <dbReference type="Proteomes" id="UP000757890"/>
    </source>
</evidence>
<sequence>MAEIKDKKKFHIFSAAYIGSTVKTGEYGGKKEIAFIGRSNVGKSSLINSLSGMRKLAYVSREPGKTRTINYYAVQSRRDTGSGEERQEWYLVDLPGYGFAKTSQANRDSWSGFIDEYIRNSENLVMVGLLVDLRHPGLPIDLKAYEWLKKIAPGLQIIGTKADKTGKNEMNKNLRILEKTFPADTAPLAYSSLSGTGRDRLLALIEEKICR</sequence>
<dbReference type="GO" id="GO:0005525">
    <property type="term" value="F:GTP binding"/>
    <property type="evidence" value="ECO:0007669"/>
    <property type="project" value="UniProtKB-UniRule"/>
</dbReference>
<comment type="function">
    <text evidence="10">Necessary for normal cell division and for the maintenance of normal septation.</text>
</comment>
<dbReference type="PANTHER" id="PTHR11649:SF13">
    <property type="entry name" value="ENGB-TYPE G DOMAIN-CONTAINING PROTEIN"/>
    <property type="match status" value="1"/>
</dbReference>
<dbReference type="PANTHER" id="PTHR11649">
    <property type="entry name" value="MSS1/TRME-RELATED GTP-BINDING PROTEIN"/>
    <property type="match status" value="1"/>
</dbReference>
<keyword evidence="7 10" id="KW-0342">GTP-binding</keyword>
<dbReference type="Proteomes" id="UP000757890">
    <property type="component" value="Unassembled WGS sequence"/>
</dbReference>
<comment type="cofactor">
    <cofactor evidence="1">
        <name>Mg(2+)</name>
        <dbReference type="ChEBI" id="CHEBI:18420"/>
    </cofactor>
</comment>
<proteinExistence type="inferred from homology"/>
<reference evidence="12" key="1">
    <citation type="submission" date="2020-04" db="EMBL/GenBank/DDBJ databases">
        <title>Deep metagenomics examines the oral microbiome during advanced dental caries in children, revealing novel taxa and co-occurrences with host molecules.</title>
        <authorList>
            <person name="Baker J.L."/>
            <person name="Morton J.T."/>
            <person name="Dinis M."/>
            <person name="Alvarez R."/>
            <person name="Tran N.C."/>
            <person name="Knight R."/>
            <person name="Edlund A."/>
        </authorList>
    </citation>
    <scope>NUCLEOTIDE SEQUENCE</scope>
    <source>
        <strain evidence="12">JCVI_32_bin.14</strain>
    </source>
</reference>
<dbReference type="InterPro" id="IPR030393">
    <property type="entry name" value="G_ENGB_dom"/>
</dbReference>
<evidence type="ECO:0000256" key="7">
    <source>
        <dbReference type="ARBA" id="ARBA00023134"/>
    </source>
</evidence>
<dbReference type="CDD" id="cd01876">
    <property type="entry name" value="YihA_EngB"/>
    <property type="match status" value="1"/>
</dbReference>
<dbReference type="AlphaFoldDB" id="A0A930B9H9"/>
<dbReference type="EMBL" id="JABZMK010000077">
    <property type="protein sequence ID" value="MBF1129981.1"/>
    <property type="molecule type" value="Genomic_DNA"/>
</dbReference>
<evidence type="ECO:0000256" key="6">
    <source>
        <dbReference type="ARBA" id="ARBA00022842"/>
    </source>
</evidence>
<dbReference type="InterPro" id="IPR006073">
    <property type="entry name" value="GTP-bd"/>
</dbReference>
<dbReference type="RefSeq" id="WP_276640702.1">
    <property type="nucleotide sequence ID" value="NZ_CAUEED010000004.1"/>
</dbReference>
<gene>
    <name evidence="10" type="primary">engB</name>
    <name evidence="12" type="ORF">HXL70_08085</name>
</gene>
<feature type="domain" description="EngB-type G" evidence="11">
    <location>
        <begin position="29"/>
        <end position="211"/>
    </location>
</feature>
<keyword evidence="5 10" id="KW-0547">Nucleotide-binding</keyword>
<name>A0A930B9H9_9FIRM</name>